<name>A0A0H2RR29_9AGAM</name>
<protein>
    <submittedName>
        <fullName evidence="9">MFS general substrate transporter</fullName>
    </submittedName>
</protein>
<dbReference type="FunCoup" id="A0A0H2RR29">
    <property type="interactions" value="22"/>
</dbReference>
<proteinExistence type="predicted"/>
<dbReference type="OrthoDB" id="5086884at2759"/>
<feature type="transmembrane region" description="Helical" evidence="7">
    <location>
        <begin position="280"/>
        <end position="302"/>
    </location>
</feature>
<evidence type="ECO:0000256" key="6">
    <source>
        <dbReference type="SAM" id="MobiDB-lite"/>
    </source>
</evidence>
<evidence type="ECO:0000259" key="8">
    <source>
        <dbReference type="PROSITE" id="PS50850"/>
    </source>
</evidence>
<keyword evidence="4 7" id="KW-1133">Transmembrane helix</keyword>
<dbReference type="PANTHER" id="PTHR42718">
    <property type="entry name" value="MAJOR FACILITATOR SUPERFAMILY MULTIDRUG TRANSPORTER MFSC"/>
    <property type="match status" value="1"/>
</dbReference>
<keyword evidence="5 7" id="KW-0472">Membrane</keyword>
<evidence type="ECO:0000256" key="2">
    <source>
        <dbReference type="ARBA" id="ARBA00022448"/>
    </source>
</evidence>
<dbReference type="GO" id="GO:0022857">
    <property type="term" value="F:transmembrane transporter activity"/>
    <property type="evidence" value="ECO:0007669"/>
    <property type="project" value="InterPro"/>
</dbReference>
<dbReference type="Gene3D" id="1.20.1250.20">
    <property type="entry name" value="MFS general substrate transporter like domains"/>
    <property type="match status" value="1"/>
</dbReference>
<dbReference type="STRING" id="27342.A0A0H2RR29"/>
<comment type="subcellular location">
    <subcellularLocation>
        <location evidence="1">Membrane</location>
        <topology evidence="1">Multi-pass membrane protein</topology>
    </subcellularLocation>
</comment>
<feature type="transmembrane region" description="Helical" evidence="7">
    <location>
        <begin position="53"/>
        <end position="79"/>
    </location>
</feature>
<evidence type="ECO:0000256" key="7">
    <source>
        <dbReference type="SAM" id="Phobius"/>
    </source>
</evidence>
<evidence type="ECO:0000256" key="3">
    <source>
        <dbReference type="ARBA" id="ARBA00022692"/>
    </source>
</evidence>
<feature type="transmembrane region" description="Helical" evidence="7">
    <location>
        <begin position="492"/>
        <end position="512"/>
    </location>
</feature>
<accession>A0A0H2RR29</accession>
<evidence type="ECO:0000313" key="9">
    <source>
        <dbReference type="EMBL" id="KLO14349.1"/>
    </source>
</evidence>
<dbReference type="SUPFAM" id="SSF103473">
    <property type="entry name" value="MFS general substrate transporter"/>
    <property type="match status" value="2"/>
</dbReference>
<dbReference type="InterPro" id="IPR011701">
    <property type="entry name" value="MFS"/>
</dbReference>
<feature type="transmembrane region" description="Helical" evidence="7">
    <location>
        <begin position="178"/>
        <end position="202"/>
    </location>
</feature>
<feature type="compositionally biased region" description="Basic and acidic residues" evidence="6">
    <location>
        <begin position="1"/>
        <end position="12"/>
    </location>
</feature>
<feature type="transmembrane region" description="Helical" evidence="7">
    <location>
        <begin position="453"/>
        <end position="472"/>
    </location>
</feature>
<feature type="compositionally biased region" description="Basic and acidic residues" evidence="6">
    <location>
        <begin position="20"/>
        <end position="34"/>
    </location>
</feature>
<dbReference type="EMBL" id="KQ085945">
    <property type="protein sequence ID" value="KLO14349.1"/>
    <property type="molecule type" value="Genomic_DNA"/>
</dbReference>
<evidence type="ECO:0000313" key="10">
    <source>
        <dbReference type="Proteomes" id="UP000053477"/>
    </source>
</evidence>
<feature type="domain" description="Major facilitator superfamily (MFS) profile" evidence="8">
    <location>
        <begin position="55"/>
        <end position="516"/>
    </location>
</feature>
<dbReference type="GO" id="GO:0016020">
    <property type="term" value="C:membrane"/>
    <property type="evidence" value="ECO:0007669"/>
    <property type="project" value="UniProtKB-SubCell"/>
</dbReference>
<sequence>MSEEKGIERSTPSDDELTINDERTKETPTREDAEKYEIETPSQPQVKWTWKKVFLVAVTTCAMILNILTITAASVGLPSVGRDFNVEEDKLQWIVSAYSLSSGCLLIFFGRLADLYGRKKAFLLGFLWHCAFSLGCGFANSIIVLDVLRAMQGMGAAAFVPASVGILAHAFPESRARSIAFATFSAGAPVGGALGLQLGGVLTQWAPDTWRAPYFLTAGLAVPVFIGGLFTIDWDVASTETADQKRVDWLGAILVTSSLVLIQFVLAQGELAPKGWKTPYIIALLIAGVLLLFAFLAWQYYLEHVAVKSRPPLMKLSMWKRAKGKFAVTQSIAFVEWCSFQSWTFWSQLFYQDYQGYAPFFAALRQMPMVVVGVSCNIIVALVVGHVDFVLLVIVGTLCTSLSGLLFALINPDAPYWAFGFPAAILSVFGADFVFAAGSLFVAKVALPHEQSLAGGLFQTLTQLGTALGLAVTTIVHNSVLRQRTQLDAYKAAQWTAFGFGVLGAVLAAVFLRGVGPVGHRPSPSSKPDEENPTSTERMSEKS</sequence>
<feature type="transmembrane region" description="Helical" evidence="7">
    <location>
        <begin position="323"/>
        <end position="346"/>
    </location>
</feature>
<dbReference type="Gene3D" id="1.20.1720.10">
    <property type="entry name" value="Multidrug resistance protein D"/>
    <property type="match status" value="1"/>
</dbReference>
<dbReference type="PROSITE" id="PS50850">
    <property type="entry name" value="MFS"/>
    <property type="match status" value="1"/>
</dbReference>
<keyword evidence="2" id="KW-0813">Transport</keyword>
<dbReference type="InterPro" id="IPR020846">
    <property type="entry name" value="MFS_dom"/>
</dbReference>
<feature type="transmembrane region" description="Helical" evidence="7">
    <location>
        <begin position="121"/>
        <end position="144"/>
    </location>
</feature>
<keyword evidence="3 7" id="KW-0812">Transmembrane</keyword>
<feature type="region of interest" description="Disordered" evidence="6">
    <location>
        <begin position="519"/>
        <end position="543"/>
    </location>
</feature>
<feature type="region of interest" description="Disordered" evidence="6">
    <location>
        <begin position="1"/>
        <end position="34"/>
    </location>
</feature>
<evidence type="ECO:0000256" key="5">
    <source>
        <dbReference type="ARBA" id="ARBA00023136"/>
    </source>
</evidence>
<feature type="transmembrane region" description="Helical" evidence="7">
    <location>
        <begin position="416"/>
        <end position="441"/>
    </location>
</feature>
<feature type="transmembrane region" description="Helical" evidence="7">
    <location>
        <begin position="366"/>
        <end position="384"/>
    </location>
</feature>
<feature type="transmembrane region" description="Helical" evidence="7">
    <location>
        <begin position="150"/>
        <end position="171"/>
    </location>
</feature>
<reference evidence="9 10" key="1">
    <citation type="submission" date="2015-04" db="EMBL/GenBank/DDBJ databases">
        <title>Complete genome sequence of Schizopora paradoxa KUC8140, a cosmopolitan wood degrader in East Asia.</title>
        <authorList>
            <consortium name="DOE Joint Genome Institute"/>
            <person name="Min B."/>
            <person name="Park H."/>
            <person name="Jang Y."/>
            <person name="Kim J.-J."/>
            <person name="Kim K.H."/>
            <person name="Pangilinan J."/>
            <person name="Lipzen A."/>
            <person name="Riley R."/>
            <person name="Grigoriev I.V."/>
            <person name="Spatafora J.W."/>
            <person name="Choi I.-G."/>
        </authorList>
    </citation>
    <scope>NUCLEOTIDE SEQUENCE [LARGE SCALE GENOMIC DNA]</scope>
    <source>
        <strain evidence="9 10">KUC8140</strain>
    </source>
</reference>
<dbReference type="AlphaFoldDB" id="A0A0H2RR29"/>
<feature type="transmembrane region" description="Helical" evidence="7">
    <location>
        <begin position="249"/>
        <end position="268"/>
    </location>
</feature>
<dbReference type="Proteomes" id="UP000053477">
    <property type="component" value="Unassembled WGS sequence"/>
</dbReference>
<feature type="transmembrane region" description="Helical" evidence="7">
    <location>
        <begin position="214"/>
        <end position="237"/>
    </location>
</feature>
<organism evidence="9 10">
    <name type="scientific">Schizopora paradoxa</name>
    <dbReference type="NCBI Taxonomy" id="27342"/>
    <lineage>
        <taxon>Eukaryota</taxon>
        <taxon>Fungi</taxon>
        <taxon>Dikarya</taxon>
        <taxon>Basidiomycota</taxon>
        <taxon>Agaricomycotina</taxon>
        <taxon>Agaricomycetes</taxon>
        <taxon>Hymenochaetales</taxon>
        <taxon>Schizoporaceae</taxon>
        <taxon>Schizopora</taxon>
    </lineage>
</organism>
<keyword evidence="10" id="KW-1185">Reference proteome</keyword>
<evidence type="ECO:0000256" key="4">
    <source>
        <dbReference type="ARBA" id="ARBA00022989"/>
    </source>
</evidence>
<feature type="transmembrane region" description="Helical" evidence="7">
    <location>
        <begin position="389"/>
        <end position="410"/>
    </location>
</feature>
<dbReference type="InParanoid" id="A0A0H2RR29"/>
<dbReference type="Pfam" id="PF07690">
    <property type="entry name" value="MFS_1"/>
    <property type="match status" value="2"/>
</dbReference>
<evidence type="ECO:0000256" key="1">
    <source>
        <dbReference type="ARBA" id="ARBA00004141"/>
    </source>
</evidence>
<dbReference type="PANTHER" id="PTHR42718:SF9">
    <property type="entry name" value="MAJOR FACILITATOR SUPERFAMILY MULTIDRUG TRANSPORTER MFSC"/>
    <property type="match status" value="1"/>
</dbReference>
<feature type="transmembrane region" description="Helical" evidence="7">
    <location>
        <begin position="91"/>
        <end position="109"/>
    </location>
</feature>
<dbReference type="InterPro" id="IPR036259">
    <property type="entry name" value="MFS_trans_sf"/>
</dbReference>
<gene>
    <name evidence="9" type="ORF">SCHPADRAFT_920715</name>
</gene>